<feature type="region of interest" description="Disordered" evidence="1">
    <location>
        <begin position="41"/>
        <end position="78"/>
    </location>
</feature>
<evidence type="ECO:0000256" key="1">
    <source>
        <dbReference type="SAM" id="MobiDB-lite"/>
    </source>
</evidence>
<evidence type="ECO:0000313" key="2">
    <source>
        <dbReference type="EMBL" id="GHP10192.1"/>
    </source>
</evidence>
<organism evidence="2 3">
    <name type="scientific">Pycnococcus provasolii</name>
    <dbReference type="NCBI Taxonomy" id="41880"/>
    <lineage>
        <taxon>Eukaryota</taxon>
        <taxon>Viridiplantae</taxon>
        <taxon>Chlorophyta</taxon>
        <taxon>Pseudoscourfieldiophyceae</taxon>
        <taxon>Pseudoscourfieldiales</taxon>
        <taxon>Pycnococcaceae</taxon>
        <taxon>Pycnococcus</taxon>
    </lineage>
</organism>
<accession>A0A830HSV6</accession>
<protein>
    <submittedName>
        <fullName evidence="2">Uncharacterized protein</fullName>
    </submittedName>
</protein>
<gene>
    <name evidence="2" type="ORF">PPROV_000892400</name>
</gene>
<proteinExistence type="predicted"/>
<keyword evidence="3" id="KW-1185">Reference proteome</keyword>
<feature type="compositionally biased region" description="Basic and acidic residues" evidence="1">
    <location>
        <begin position="61"/>
        <end position="78"/>
    </location>
</feature>
<dbReference type="Proteomes" id="UP000660262">
    <property type="component" value="Unassembled WGS sequence"/>
</dbReference>
<dbReference type="EMBL" id="BNJQ01000028">
    <property type="protein sequence ID" value="GHP10192.1"/>
    <property type="molecule type" value="Genomic_DNA"/>
</dbReference>
<reference evidence="2" key="1">
    <citation type="submission" date="2020-10" db="EMBL/GenBank/DDBJ databases">
        <title>Unveiling of a novel bifunctional photoreceptor, Dualchrome1, isolated from a cosmopolitan green alga.</title>
        <authorList>
            <person name="Suzuki S."/>
            <person name="Kawachi M."/>
        </authorList>
    </citation>
    <scope>NUCLEOTIDE SEQUENCE</scope>
    <source>
        <strain evidence="2">NIES 2893</strain>
    </source>
</reference>
<dbReference type="AlphaFoldDB" id="A0A830HSV6"/>
<sequence length="102" mass="10941">MSVCDPTVNSTEGSEGLPLVELDAFGMPFLWPFIGFQGQQGPDSLTKSSDCPKVIARSRRSPSEPGRRMPGHGRAERKAKNALFALERGTSHGAAVRGSPFI</sequence>
<name>A0A830HSV6_9CHLO</name>
<comment type="caution">
    <text evidence="2">The sequence shown here is derived from an EMBL/GenBank/DDBJ whole genome shotgun (WGS) entry which is preliminary data.</text>
</comment>
<evidence type="ECO:0000313" key="3">
    <source>
        <dbReference type="Proteomes" id="UP000660262"/>
    </source>
</evidence>